<dbReference type="WBParaSite" id="ECPE_0001849701-mRNA-1">
    <property type="protein sequence ID" value="ECPE_0001849701-mRNA-1"/>
    <property type="gene ID" value="ECPE_0001849701"/>
</dbReference>
<keyword evidence="3" id="KW-1185">Reference proteome</keyword>
<evidence type="ECO:0000313" key="2">
    <source>
        <dbReference type="EMBL" id="VDP96376.1"/>
    </source>
</evidence>
<gene>
    <name evidence="2" type="ORF">ECPE_LOCUS18447</name>
</gene>
<name>A0A183BGW2_9TREM</name>
<proteinExistence type="predicted"/>
<feature type="region of interest" description="Disordered" evidence="1">
    <location>
        <begin position="1"/>
        <end position="36"/>
    </location>
</feature>
<organism evidence="4">
    <name type="scientific">Echinostoma caproni</name>
    <dbReference type="NCBI Taxonomy" id="27848"/>
    <lineage>
        <taxon>Eukaryota</taxon>
        <taxon>Metazoa</taxon>
        <taxon>Spiralia</taxon>
        <taxon>Lophotrochozoa</taxon>
        <taxon>Platyhelminthes</taxon>
        <taxon>Trematoda</taxon>
        <taxon>Digenea</taxon>
        <taxon>Plagiorchiida</taxon>
        <taxon>Echinostomata</taxon>
        <taxon>Echinostomatoidea</taxon>
        <taxon>Echinostomatidae</taxon>
        <taxon>Echinostoma</taxon>
    </lineage>
</organism>
<sequence length="69" mass="7940">MEDLELPLKSGAEPNAELESQLSADPENTDPSTEEMARIYELEARLPIDFKRLEKPLRQLSDEREVARK</sequence>
<reference evidence="4" key="1">
    <citation type="submission" date="2016-06" db="UniProtKB">
        <authorList>
            <consortium name="WormBaseParasite"/>
        </authorList>
    </citation>
    <scope>IDENTIFICATION</scope>
</reference>
<accession>A0A183BGW2</accession>
<evidence type="ECO:0000256" key="1">
    <source>
        <dbReference type="SAM" id="MobiDB-lite"/>
    </source>
</evidence>
<dbReference type="EMBL" id="UZAN01078844">
    <property type="protein sequence ID" value="VDP96376.1"/>
    <property type="molecule type" value="Genomic_DNA"/>
</dbReference>
<dbReference type="AlphaFoldDB" id="A0A183BGW2"/>
<evidence type="ECO:0000313" key="4">
    <source>
        <dbReference type="WBParaSite" id="ECPE_0001849701-mRNA-1"/>
    </source>
</evidence>
<reference evidence="2 3" key="2">
    <citation type="submission" date="2018-11" db="EMBL/GenBank/DDBJ databases">
        <authorList>
            <consortium name="Pathogen Informatics"/>
        </authorList>
    </citation>
    <scope>NUCLEOTIDE SEQUENCE [LARGE SCALE GENOMIC DNA]</scope>
    <source>
        <strain evidence="2 3">Egypt</strain>
    </source>
</reference>
<dbReference type="Proteomes" id="UP000272942">
    <property type="component" value="Unassembled WGS sequence"/>
</dbReference>
<dbReference type="OrthoDB" id="413649at2759"/>
<protein>
    <submittedName>
        <fullName evidence="4">RNA polymerase-binding protein DksA</fullName>
    </submittedName>
</protein>
<evidence type="ECO:0000313" key="3">
    <source>
        <dbReference type="Proteomes" id="UP000272942"/>
    </source>
</evidence>